<dbReference type="InterPro" id="IPR051059">
    <property type="entry name" value="VerF-like"/>
</dbReference>
<keyword evidence="5" id="KW-0862">Zinc</keyword>
<evidence type="ECO:0000256" key="4">
    <source>
        <dbReference type="ARBA" id="ARBA00022771"/>
    </source>
</evidence>
<accession>A0ABR3PEW4</accession>
<feature type="compositionally biased region" description="Low complexity" evidence="8">
    <location>
        <begin position="445"/>
        <end position="455"/>
    </location>
</feature>
<evidence type="ECO:0000256" key="3">
    <source>
        <dbReference type="ARBA" id="ARBA00022737"/>
    </source>
</evidence>
<comment type="caution">
    <text evidence="10">The sequence shown here is derived from an EMBL/GenBank/DDBJ whole genome shotgun (WGS) entry which is preliminary data.</text>
</comment>
<dbReference type="InterPro" id="IPR007219">
    <property type="entry name" value="XnlR_reg_dom"/>
</dbReference>
<evidence type="ECO:0000313" key="10">
    <source>
        <dbReference type="EMBL" id="KAL1304674.1"/>
    </source>
</evidence>
<feature type="compositionally biased region" description="Low complexity" evidence="8">
    <location>
        <begin position="855"/>
        <end position="866"/>
    </location>
</feature>
<evidence type="ECO:0000256" key="5">
    <source>
        <dbReference type="ARBA" id="ARBA00022833"/>
    </source>
</evidence>
<evidence type="ECO:0000256" key="6">
    <source>
        <dbReference type="ARBA" id="ARBA00023242"/>
    </source>
</evidence>
<organism evidence="10 11">
    <name type="scientific">Neodothiora populina</name>
    <dbReference type="NCBI Taxonomy" id="2781224"/>
    <lineage>
        <taxon>Eukaryota</taxon>
        <taxon>Fungi</taxon>
        <taxon>Dikarya</taxon>
        <taxon>Ascomycota</taxon>
        <taxon>Pezizomycotina</taxon>
        <taxon>Dothideomycetes</taxon>
        <taxon>Dothideomycetidae</taxon>
        <taxon>Dothideales</taxon>
        <taxon>Dothioraceae</taxon>
        <taxon>Neodothiora</taxon>
    </lineage>
</organism>
<feature type="region of interest" description="Disordered" evidence="8">
    <location>
        <begin position="264"/>
        <end position="289"/>
    </location>
</feature>
<dbReference type="SUPFAM" id="SSF57667">
    <property type="entry name" value="beta-beta-alpha zinc fingers"/>
    <property type="match status" value="1"/>
</dbReference>
<feature type="region of interest" description="Disordered" evidence="8">
    <location>
        <begin position="304"/>
        <end position="331"/>
    </location>
</feature>
<dbReference type="InterPro" id="IPR036236">
    <property type="entry name" value="Znf_C2H2_sf"/>
</dbReference>
<evidence type="ECO:0000313" key="11">
    <source>
        <dbReference type="Proteomes" id="UP001562354"/>
    </source>
</evidence>
<dbReference type="InterPro" id="IPR013087">
    <property type="entry name" value="Znf_C2H2_type"/>
</dbReference>
<dbReference type="Pfam" id="PF04082">
    <property type="entry name" value="Fungal_trans"/>
    <property type="match status" value="1"/>
</dbReference>
<reference evidence="10 11" key="1">
    <citation type="submission" date="2024-07" db="EMBL/GenBank/DDBJ databases">
        <title>Draft sequence of the Neodothiora populina.</title>
        <authorList>
            <person name="Drown D.D."/>
            <person name="Schuette U.S."/>
            <person name="Buechlein A.B."/>
            <person name="Rusch D.R."/>
            <person name="Winton L.W."/>
            <person name="Adams G.A."/>
        </authorList>
    </citation>
    <scope>NUCLEOTIDE SEQUENCE [LARGE SCALE GENOMIC DNA]</scope>
    <source>
        <strain evidence="10 11">CPC 39397</strain>
    </source>
</reference>
<dbReference type="PROSITE" id="PS00028">
    <property type="entry name" value="ZINC_FINGER_C2H2_1"/>
    <property type="match status" value="1"/>
</dbReference>
<feature type="region of interest" description="Disordered" evidence="8">
    <location>
        <begin position="835"/>
        <end position="866"/>
    </location>
</feature>
<keyword evidence="4 7" id="KW-0863">Zinc-finger</keyword>
<proteinExistence type="predicted"/>
<evidence type="ECO:0000256" key="8">
    <source>
        <dbReference type="SAM" id="MobiDB-lite"/>
    </source>
</evidence>
<dbReference type="PANTHER" id="PTHR40626">
    <property type="entry name" value="MIP31509P"/>
    <property type="match status" value="1"/>
</dbReference>
<name>A0ABR3PEW4_9PEZI</name>
<evidence type="ECO:0000256" key="1">
    <source>
        <dbReference type="ARBA" id="ARBA00004123"/>
    </source>
</evidence>
<keyword evidence="6" id="KW-0539">Nucleus</keyword>
<dbReference type="CDD" id="cd12148">
    <property type="entry name" value="fungal_TF_MHR"/>
    <property type="match status" value="1"/>
</dbReference>
<feature type="compositionally biased region" description="Basic and acidic residues" evidence="8">
    <location>
        <begin position="64"/>
        <end position="83"/>
    </location>
</feature>
<dbReference type="PANTHER" id="PTHR40626:SF10">
    <property type="entry name" value="C2H2-TYPE DOMAIN-CONTAINING PROTEIN"/>
    <property type="match status" value="1"/>
</dbReference>
<evidence type="ECO:0000256" key="2">
    <source>
        <dbReference type="ARBA" id="ARBA00022723"/>
    </source>
</evidence>
<dbReference type="EMBL" id="JBFMKM010000008">
    <property type="protein sequence ID" value="KAL1304674.1"/>
    <property type="molecule type" value="Genomic_DNA"/>
</dbReference>
<dbReference type="PROSITE" id="PS50157">
    <property type="entry name" value="ZINC_FINGER_C2H2_2"/>
    <property type="match status" value="1"/>
</dbReference>
<dbReference type="SMART" id="SM00355">
    <property type="entry name" value="ZnF_C2H2"/>
    <property type="match status" value="2"/>
</dbReference>
<feature type="region of interest" description="Disordered" evidence="8">
    <location>
        <begin position="445"/>
        <end position="472"/>
    </location>
</feature>
<dbReference type="GeneID" id="95977332"/>
<keyword evidence="2" id="KW-0479">Metal-binding</keyword>
<dbReference type="Proteomes" id="UP001562354">
    <property type="component" value="Unassembled WGS sequence"/>
</dbReference>
<comment type="subcellular location">
    <subcellularLocation>
        <location evidence="1">Nucleus</location>
    </subcellularLocation>
</comment>
<keyword evidence="3" id="KW-0677">Repeat</keyword>
<feature type="region of interest" description="Disordered" evidence="8">
    <location>
        <begin position="64"/>
        <end position="111"/>
    </location>
</feature>
<gene>
    <name evidence="10" type="ORF">AAFC00_003631</name>
</gene>
<keyword evidence="11" id="KW-1185">Reference proteome</keyword>
<protein>
    <recommendedName>
        <fullName evidence="9">C2H2-type domain-containing protein</fullName>
    </recommendedName>
</protein>
<sequence>MEDFASGEGSSPRGKEKRFGCSFCDRLFARKEHADRHERTHTQEKPFHCPQCESRFTRRHSDLLVRHERLTHKKDVTDRRAEGSRPAGKKRKRNPPNNNHGEEQNGLLPWESPTLIQRPIVTRPAHSSHSIYRETYPANRDHGHDFLATLSFAAEQAALQDSMAATAASMHSLAEPTTPYRAQTAPHPFQIPNGRPDFSAPGPSASLSTTTHLPAENLALTVHNDPDFEGSLDNLAAFLDNGAFSSNHFSSVISAEQPVPFFSPESLSLNDEPAGGHGPRLAPFNPLSSPSRIEDQVSFSRFGSRLPSLQPEERTPYSRNRKPRRRPLSDLSVTDMQTFADKFSPFASVVSPDCRLPTRLGLSRYLAAYISGFHEHLPFLHIPTITLESCSIELILAMAAVGAQYCFEPDRGVELFHASQAIVSKRLRRRDARLAATRSNYRSSSMYSRDSLSHSAPSGMESYAATPDDSGPEDLMQTAQALLLLMAMATWAKHREILREALAIPSTLATLVRDDGLRSSGAEEDVSSWDEWVRLETVKRTKFIVFCFFNLHCIVYNIPPLILNSELKMILPSSSEEFRASSEQDWREARKKAVKPTTFEDALGRLFVKGGRDITEWNTSLGNYIMIHAIIQHIFFVRQTAKCRYDGDGDLLPEDITALEQALYNWQLGWKRNPESSLDPMDPNGPLAFNSTALLRLAYIRLNIDTGPGRALDSRDPFQIANAFRESPAIKRTPKLVRAVLHSAHALSIPVKIGVRLVAQTQTFIWSIQHSLCSLECAFLLSKWLEALSTGPQPLDPPMTDDEKRIVGLVKTMLDETEFAIPPALWNAPRYPSPLPASASSASSSTHHHHRHQQHQQQQQQQAMAATAKYRHLSAGVLRVWATIFRGAQTWAIVDVIGTSLQIYADMLEGEDFASAARETTTAPPY</sequence>
<dbReference type="Gene3D" id="3.30.160.60">
    <property type="entry name" value="Classic Zinc Finger"/>
    <property type="match status" value="2"/>
</dbReference>
<evidence type="ECO:0000259" key="9">
    <source>
        <dbReference type="PROSITE" id="PS50157"/>
    </source>
</evidence>
<evidence type="ECO:0000256" key="7">
    <source>
        <dbReference type="PROSITE-ProRule" id="PRU00042"/>
    </source>
</evidence>
<dbReference type="RefSeq" id="XP_069200949.1">
    <property type="nucleotide sequence ID" value="XM_069347753.1"/>
</dbReference>
<feature type="domain" description="C2H2-type" evidence="9">
    <location>
        <begin position="19"/>
        <end position="46"/>
    </location>
</feature>